<evidence type="ECO:0000259" key="4">
    <source>
        <dbReference type="PROSITE" id="PS50893"/>
    </source>
</evidence>
<dbReference type="EMBL" id="CP121694">
    <property type="protein sequence ID" value="WRO22829.1"/>
    <property type="molecule type" value="Genomic_DNA"/>
</dbReference>
<dbReference type="InterPro" id="IPR052156">
    <property type="entry name" value="BCAA_Transport_ATP-bd_LivF"/>
</dbReference>
<dbReference type="PANTHER" id="PTHR43820">
    <property type="entry name" value="HIGH-AFFINITY BRANCHED-CHAIN AMINO ACID TRANSPORT ATP-BINDING PROTEIN LIVF"/>
    <property type="match status" value="1"/>
</dbReference>
<dbReference type="GO" id="GO:0005524">
    <property type="term" value="F:ATP binding"/>
    <property type="evidence" value="ECO:0007669"/>
    <property type="project" value="UniProtKB-KW"/>
</dbReference>
<evidence type="ECO:0000313" key="6">
    <source>
        <dbReference type="Proteomes" id="UP001329915"/>
    </source>
</evidence>
<accession>A0AAU0URG0</accession>
<dbReference type="RefSeq" id="WP_366922225.1">
    <property type="nucleotide sequence ID" value="NZ_CP121694.1"/>
</dbReference>
<proteinExistence type="inferred from homology"/>
<keyword evidence="3" id="KW-0029">Amino-acid transport</keyword>
<dbReference type="PANTHER" id="PTHR43820:SF4">
    <property type="entry name" value="HIGH-AFFINITY BRANCHED-CHAIN AMINO ACID TRANSPORT ATP-BINDING PROTEIN LIVF"/>
    <property type="match status" value="1"/>
</dbReference>
<dbReference type="InterPro" id="IPR027417">
    <property type="entry name" value="P-loop_NTPase"/>
</dbReference>
<dbReference type="Proteomes" id="UP001329915">
    <property type="component" value="Chromosome"/>
</dbReference>
<dbReference type="Gene3D" id="3.40.50.300">
    <property type="entry name" value="P-loop containing nucleotide triphosphate hydrolases"/>
    <property type="match status" value="1"/>
</dbReference>
<evidence type="ECO:0000256" key="1">
    <source>
        <dbReference type="ARBA" id="ARBA00005417"/>
    </source>
</evidence>
<dbReference type="SUPFAM" id="SSF52540">
    <property type="entry name" value="P-loop containing nucleoside triphosphate hydrolases"/>
    <property type="match status" value="1"/>
</dbReference>
<dbReference type="InterPro" id="IPR003439">
    <property type="entry name" value="ABC_transporter-like_ATP-bd"/>
</dbReference>
<keyword evidence="5" id="KW-0067">ATP-binding</keyword>
<feature type="domain" description="ABC transporter" evidence="4">
    <location>
        <begin position="2"/>
        <end position="234"/>
    </location>
</feature>
<gene>
    <name evidence="5" type="ORF">MFMK1_002670</name>
</gene>
<dbReference type="Pfam" id="PF00005">
    <property type="entry name" value="ABC_tran"/>
    <property type="match status" value="1"/>
</dbReference>
<dbReference type="AlphaFoldDB" id="A0AAU0URG0"/>
<comment type="similarity">
    <text evidence="1">Belongs to the ABC transporter superfamily.</text>
</comment>
<reference evidence="5 6" key="1">
    <citation type="submission" date="2023-04" db="EMBL/GenBank/DDBJ databases">
        <authorList>
            <person name="Hsu D."/>
        </authorList>
    </citation>
    <scope>NUCLEOTIDE SEQUENCE [LARGE SCALE GENOMIC DNA]</scope>
    <source>
        <strain evidence="5 6">MK1</strain>
    </source>
</reference>
<name>A0AAU0URG0_9FIRM</name>
<dbReference type="CDD" id="cd03224">
    <property type="entry name" value="ABC_TM1139_LivF_branched"/>
    <property type="match status" value="1"/>
</dbReference>
<dbReference type="GO" id="GO:0016887">
    <property type="term" value="F:ATP hydrolysis activity"/>
    <property type="evidence" value="ECO:0007669"/>
    <property type="project" value="InterPro"/>
</dbReference>
<keyword evidence="6" id="KW-1185">Reference proteome</keyword>
<evidence type="ECO:0000256" key="2">
    <source>
        <dbReference type="ARBA" id="ARBA00022448"/>
    </source>
</evidence>
<evidence type="ECO:0000256" key="3">
    <source>
        <dbReference type="ARBA" id="ARBA00022970"/>
    </source>
</evidence>
<dbReference type="PROSITE" id="PS50893">
    <property type="entry name" value="ABC_TRANSPORTER_2"/>
    <property type="match status" value="1"/>
</dbReference>
<protein>
    <submittedName>
        <fullName evidence="5">ABC transporter ATP-binding protein</fullName>
    </submittedName>
</protein>
<sequence>MLKLESVNVAYGDVQVLWDVSMEIKQGEIVALVGANAAGKTSTINTISGISKPLSGSITFEGKPLHEMPAYEIVKLGIVQVPEGRRLFSHMTVLENLELGAYTSQARKARKESLELVFELLPDLKAKKNDMAASLSGGQQQMCAIGRGLMAKPRILMMDELSLGLAPMLVKQTFEIVKQINQQGTTILLVEQNIHQSLRISQSAYVLENGRIALSGKADELITDERLKTAYLGM</sequence>
<dbReference type="KEGG" id="dbc:MFMK1_002670"/>
<keyword evidence="5" id="KW-0547">Nucleotide-binding</keyword>
<evidence type="ECO:0000313" key="5">
    <source>
        <dbReference type="EMBL" id="WRO22829.1"/>
    </source>
</evidence>
<organism evidence="5 6">
    <name type="scientific">Metallumcola ferriviriculae</name>
    <dbReference type="NCBI Taxonomy" id="3039180"/>
    <lineage>
        <taxon>Bacteria</taxon>
        <taxon>Bacillati</taxon>
        <taxon>Bacillota</taxon>
        <taxon>Clostridia</taxon>
        <taxon>Neomoorellales</taxon>
        <taxon>Desulfitibacteraceae</taxon>
        <taxon>Metallumcola</taxon>
    </lineage>
</organism>
<dbReference type="GO" id="GO:0015807">
    <property type="term" value="P:L-amino acid transport"/>
    <property type="evidence" value="ECO:0007669"/>
    <property type="project" value="TreeGrafter"/>
</dbReference>
<keyword evidence="2" id="KW-0813">Transport</keyword>
<dbReference type="GO" id="GO:0015658">
    <property type="term" value="F:branched-chain amino acid transmembrane transporter activity"/>
    <property type="evidence" value="ECO:0007669"/>
    <property type="project" value="TreeGrafter"/>
</dbReference>